<keyword evidence="3" id="KW-1185">Reference proteome</keyword>
<organism evidence="2 3">
    <name type="scientific">Blastomonas aquatica</name>
    <dbReference type="NCBI Taxonomy" id="1510276"/>
    <lineage>
        <taxon>Bacteria</taxon>
        <taxon>Pseudomonadati</taxon>
        <taxon>Pseudomonadota</taxon>
        <taxon>Alphaproteobacteria</taxon>
        <taxon>Sphingomonadales</taxon>
        <taxon>Sphingomonadaceae</taxon>
        <taxon>Blastomonas</taxon>
    </lineage>
</organism>
<feature type="compositionally biased region" description="Acidic residues" evidence="1">
    <location>
        <begin position="67"/>
        <end position="86"/>
    </location>
</feature>
<dbReference type="EMBL" id="BMGD01000002">
    <property type="protein sequence ID" value="GGB57970.1"/>
    <property type="molecule type" value="Genomic_DNA"/>
</dbReference>
<sequence>MRVTEKFCREQETLQIAKAAAEPLKNRQDIALSAAKAWDAAAQLAHKQESKEEPLDKLDAAITREFADEEAAGDTGDDVDLDPELN</sequence>
<dbReference type="Proteomes" id="UP000614261">
    <property type="component" value="Unassembled WGS sequence"/>
</dbReference>
<proteinExistence type="predicted"/>
<feature type="region of interest" description="Disordered" evidence="1">
    <location>
        <begin position="63"/>
        <end position="86"/>
    </location>
</feature>
<protein>
    <submittedName>
        <fullName evidence="2">Uncharacterized protein</fullName>
    </submittedName>
</protein>
<gene>
    <name evidence="2" type="ORF">GCM10010833_10940</name>
</gene>
<comment type="caution">
    <text evidence="2">The sequence shown here is derived from an EMBL/GenBank/DDBJ whole genome shotgun (WGS) entry which is preliminary data.</text>
</comment>
<reference evidence="3" key="1">
    <citation type="journal article" date="2019" name="Int. J. Syst. Evol. Microbiol.">
        <title>The Global Catalogue of Microorganisms (GCM) 10K type strain sequencing project: providing services to taxonomists for standard genome sequencing and annotation.</title>
        <authorList>
            <consortium name="The Broad Institute Genomics Platform"/>
            <consortium name="The Broad Institute Genome Sequencing Center for Infectious Disease"/>
            <person name="Wu L."/>
            <person name="Ma J."/>
        </authorList>
    </citation>
    <scope>NUCLEOTIDE SEQUENCE [LARGE SCALE GENOMIC DNA]</scope>
    <source>
        <strain evidence="3">CGMCC 1.12851</strain>
    </source>
</reference>
<evidence type="ECO:0000256" key="1">
    <source>
        <dbReference type="SAM" id="MobiDB-lite"/>
    </source>
</evidence>
<evidence type="ECO:0000313" key="3">
    <source>
        <dbReference type="Proteomes" id="UP000614261"/>
    </source>
</evidence>
<accession>A0ABQ1J2F1</accession>
<evidence type="ECO:0000313" key="2">
    <source>
        <dbReference type="EMBL" id="GGB57970.1"/>
    </source>
</evidence>
<name>A0ABQ1J2F1_9SPHN</name>
<dbReference type="RefSeq" id="WP_188513389.1">
    <property type="nucleotide sequence ID" value="NZ_BMGD01000002.1"/>
</dbReference>